<evidence type="ECO:0000313" key="2">
    <source>
        <dbReference type="EMBL" id="PNJ81077.1"/>
    </source>
</evidence>
<organism evidence="2">
    <name type="scientific">Pongo abelii</name>
    <name type="common">Sumatran orangutan</name>
    <name type="synonym">Pongo pygmaeus abelii</name>
    <dbReference type="NCBI Taxonomy" id="9601"/>
    <lineage>
        <taxon>Eukaryota</taxon>
        <taxon>Metazoa</taxon>
        <taxon>Chordata</taxon>
        <taxon>Craniata</taxon>
        <taxon>Vertebrata</taxon>
        <taxon>Euteleostomi</taxon>
        <taxon>Mammalia</taxon>
        <taxon>Eutheria</taxon>
        <taxon>Euarchontoglires</taxon>
        <taxon>Primates</taxon>
        <taxon>Haplorrhini</taxon>
        <taxon>Catarrhini</taxon>
        <taxon>Hominidae</taxon>
        <taxon>Pongo</taxon>
    </lineage>
</organism>
<dbReference type="EMBL" id="NDHI03003366">
    <property type="protein sequence ID" value="PNJ81077.1"/>
    <property type="molecule type" value="Genomic_DNA"/>
</dbReference>
<gene>
    <name evidence="2" type="ORF">CR201_G0002284</name>
</gene>
<feature type="non-terminal residue" evidence="2">
    <location>
        <position position="1"/>
    </location>
</feature>
<accession>A0A2J8XGB5</accession>
<comment type="caution">
    <text evidence="2">The sequence shown here is derived from an EMBL/GenBank/DDBJ whole genome shotgun (WGS) entry which is preliminary data.</text>
</comment>
<proteinExistence type="predicted"/>
<dbReference type="GO" id="GO:0030299">
    <property type="term" value="P:intestinal cholesterol absorption"/>
    <property type="evidence" value="ECO:0007669"/>
    <property type="project" value="TreeGrafter"/>
</dbReference>
<keyword evidence="1" id="KW-1133">Transmembrane helix</keyword>
<feature type="transmembrane region" description="Helical" evidence="1">
    <location>
        <begin position="7"/>
        <end position="29"/>
    </location>
</feature>
<reference evidence="2" key="1">
    <citation type="submission" date="2017-12" db="EMBL/GenBank/DDBJ databases">
        <title>High-resolution comparative analysis of great ape genomes.</title>
        <authorList>
            <person name="Pollen A."/>
            <person name="Hastie A."/>
            <person name="Hormozdiari F."/>
            <person name="Dougherty M."/>
            <person name="Liu R."/>
            <person name="Chaisson M."/>
            <person name="Hoppe E."/>
            <person name="Hill C."/>
            <person name="Pang A."/>
            <person name="Hillier L."/>
            <person name="Baker C."/>
            <person name="Armstrong J."/>
            <person name="Shendure J."/>
            <person name="Paten B."/>
            <person name="Wilson R."/>
            <person name="Chao H."/>
            <person name="Schneider V."/>
            <person name="Ventura M."/>
            <person name="Kronenberg Z."/>
            <person name="Murali S."/>
            <person name="Gordon D."/>
            <person name="Cantsilieris S."/>
            <person name="Munson K."/>
            <person name="Nelson B."/>
            <person name="Raja A."/>
            <person name="Underwood J."/>
            <person name="Diekhans M."/>
            <person name="Fiddes I."/>
            <person name="Haussler D."/>
            <person name="Eichler E."/>
        </authorList>
    </citation>
    <scope>NUCLEOTIDE SEQUENCE [LARGE SCALE GENOMIC DNA]</scope>
    <source>
        <strain evidence="2">Susie</strain>
    </source>
</reference>
<keyword evidence="1" id="KW-0812">Transmembrane</keyword>
<sequence length="39" mass="4374">FYFRMYLAMVLLGATHGLIFLPVLLSYIADLPVLQSETG</sequence>
<dbReference type="GO" id="GO:0015485">
    <property type="term" value="F:cholesterol binding"/>
    <property type="evidence" value="ECO:0007669"/>
    <property type="project" value="TreeGrafter"/>
</dbReference>
<protein>
    <submittedName>
        <fullName evidence="2">NPC1 isoform 14</fullName>
    </submittedName>
</protein>
<dbReference type="GO" id="GO:0015918">
    <property type="term" value="P:sterol transport"/>
    <property type="evidence" value="ECO:0007669"/>
    <property type="project" value="TreeGrafter"/>
</dbReference>
<name>A0A2J8XGB5_PONAB</name>
<dbReference type="GO" id="GO:0005886">
    <property type="term" value="C:plasma membrane"/>
    <property type="evidence" value="ECO:0007669"/>
    <property type="project" value="TreeGrafter"/>
</dbReference>
<dbReference type="GO" id="GO:0042632">
    <property type="term" value="P:cholesterol homeostasis"/>
    <property type="evidence" value="ECO:0007669"/>
    <property type="project" value="TreeGrafter"/>
</dbReference>
<dbReference type="AlphaFoldDB" id="A0A2J8XGB5"/>
<dbReference type="PANTHER" id="PTHR45727">
    <property type="entry name" value="NPC INTRACELLULAR CHOLESTEROL TRANSPORTER 1"/>
    <property type="match status" value="1"/>
</dbReference>
<keyword evidence="1" id="KW-0472">Membrane</keyword>
<evidence type="ECO:0000256" key="1">
    <source>
        <dbReference type="SAM" id="Phobius"/>
    </source>
</evidence>
<dbReference type="PANTHER" id="PTHR45727:SF2">
    <property type="entry name" value="NPC INTRACELLULAR CHOLESTEROL TRANSPORTER 1"/>
    <property type="match status" value="1"/>
</dbReference>